<dbReference type="CDD" id="cd02955">
    <property type="entry name" value="SSP411"/>
    <property type="match status" value="1"/>
</dbReference>
<dbReference type="InterPro" id="IPR036249">
    <property type="entry name" value="Thioredoxin-like_sf"/>
</dbReference>
<dbReference type="Gene3D" id="3.40.30.10">
    <property type="entry name" value="Glutaredoxin"/>
    <property type="match status" value="1"/>
</dbReference>
<protein>
    <recommendedName>
        <fullName evidence="1">Spermatogenesis-associated protein 20-like TRX domain-containing protein</fullName>
    </recommendedName>
</protein>
<dbReference type="InterPro" id="IPR008928">
    <property type="entry name" value="6-hairpin_glycosidase_sf"/>
</dbReference>
<dbReference type="PANTHER" id="PTHR42899:SF1">
    <property type="entry name" value="SPERMATOGENESIS-ASSOCIATED PROTEIN 20"/>
    <property type="match status" value="1"/>
</dbReference>
<name>A0A381NIN2_9ZZZZ</name>
<dbReference type="InterPro" id="IPR004879">
    <property type="entry name" value="Ssp411-like_TRX"/>
</dbReference>
<evidence type="ECO:0000313" key="2">
    <source>
        <dbReference type="EMBL" id="SUZ54430.1"/>
    </source>
</evidence>
<gene>
    <name evidence="2" type="ORF">METZ01_LOCUS7284</name>
</gene>
<organism evidence="2">
    <name type="scientific">marine metagenome</name>
    <dbReference type="NCBI Taxonomy" id="408172"/>
    <lineage>
        <taxon>unclassified sequences</taxon>
        <taxon>metagenomes</taxon>
        <taxon>ecological metagenomes</taxon>
    </lineage>
</organism>
<dbReference type="Gene3D" id="1.50.10.20">
    <property type="match status" value="1"/>
</dbReference>
<dbReference type="GO" id="GO:0005975">
    <property type="term" value="P:carbohydrate metabolic process"/>
    <property type="evidence" value="ECO:0007669"/>
    <property type="project" value="InterPro"/>
</dbReference>
<dbReference type="SUPFAM" id="SSF52833">
    <property type="entry name" value="Thioredoxin-like"/>
    <property type="match status" value="1"/>
</dbReference>
<proteinExistence type="predicted"/>
<dbReference type="Pfam" id="PF03190">
    <property type="entry name" value="Thioredox_DsbH"/>
    <property type="match status" value="1"/>
</dbReference>
<dbReference type="PIRSF" id="PIRSF006402">
    <property type="entry name" value="UCP006402_thioredoxin"/>
    <property type="match status" value="1"/>
</dbReference>
<dbReference type="AlphaFoldDB" id="A0A381NIN2"/>
<sequence length="663" mass="75340">MEKKNLLINEKSLYLLQHKDNPVHWRPWSEEAFQEARDNQKPLLISIGYSACHWCHVMAHESFEDEEVAKLMNEKFINIKIDREERPDIDNYCMTGLHAMGGHGGWPMTIFMTPSKEIFWGGTYFPKEASRGMPSFKNVLNGISEAYLRDKETIKKNYESVSDAINKINNDDTSGTLSLDILDRVSDQLLKVSDDINGGLMGAPKFPNTHIIGNLWRAYLRTKNLSYKNQVLLTIKKIANGGIYDHLQGGFARYSVDEEWLVPHFEKMLYDNALLVDLFSSVYKTHPDPFIKLRVLETVNWLIEVMQTAEGGFAAAIDADSEGIEGKYYVWDESEIDGILGSQAENFKNIYGVTKQGNFEGKNILFLKAHENDIFDSEIVNCRSKLLIERKKRISPLMDDKILTDWNGLTISALVRASTVFSNKAWLDRAIKAYDFVLNNLFFEDSLYHSWREGEVRGLALADDYAALIEASVALFITTSEQKYLDQSEAIFKILNDNFFDNERGGYFNTSLQSNDLPVRMRISEDGPTPSANGLLFKTLTDLWRITGDNKIEEYIKKLETGFGKIVAKRFSSHCSWIAGFESYHKGTDVFIVGPKNSKITKDMLKKANELQVNDLLVAIIEPGTKLPDYHPAHGKTDVDKTTAFICTDRVCSLPIIDPNDIS</sequence>
<accession>A0A381NIN2</accession>
<feature type="domain" description="Spermatogenesis-associated protein 20-like TRX" evidence="1">
    <location>
        <begin position="5"/>
        <end position="165"/>
    </location>
</feature>
<dbReference type="InterPro" id="IPR024705">
    <property type="entry name" value="Ssp411"/>
</dbReference>
<dbReference type="SUPFAM" id="SSF48208">
    <property type="entry name" value="Six-hairpin glycosidases"/>
    <property type="match status" value="1"/>
</dbReference>
<reference evidence="2" key="1">
    <citation type="submission" date="2018-05" db="EMBL/GenBank/DDBJ databases">
        <authorList>
            <person name="Lanie J.A."/>
            <person name="Ng W.-L."/>
            <person name="Kazmierczak K.M."/>
            <person name="Andrzejewski T.M."/>
            <person name="Davidsen T.M."/>
            <person name="Wayne K.J."/>
            <person name="Tettelin H."/>
            <person name="Glass J.I."/>
            <person name="Rusch D."/>
            <person name="Podicherti R."/>
            <person name="Tsui H.-C.T."/>
            <person name="Winkler M.E."/>
        </authorList>
    </citation>
    <scope>NUCLEOTIDE SEQUENCE</scope>
</reference>
<dbReference type="PANTHER" id="PTHR42899">
    <property type="entry name" value="SPERMATOGENESIS-ASSOCIATED PROTEIN 20"/>
    <property type="match status" value="1"/>
</dbReference>
<dbReference type="EMBL" id="UINC01000388">
    <property type="protein sequence ID" value="SUZ54430.1"/>
    <property type="molecule type" value="Genomic_DNA"/>
</dbReference>
<evidence type="ECO:0000259" key="1">
    <source>
        <dbReference type="Pfam" id="PF03190"/>
    </source>
</evidence>